<dbReference type="Proteomes" id="UP000228502">
    <property type="component" value="Unassembled WGS sequence"/>
</dbReference>
<accession>A0AAE5QUF2</accession>
<sequence length="84" mass="10045">MIKKPDNRLPKFKHVGANANQIERITQDYQKIGEILEEQQISLNEIENVVRKSRQNENEKLDLLKKRIEYNVKKEVTTHSHLFF</sequence>
<name>A0AAE5QUF2_STAEP</name>
<gene>
    <name evidence="1" type="ORF">CTJ08_14125</name>
</gene>
<evidence type="ECO:0000313" key="2">
    <source>
        <dbReference type="Proteomes" id="UP000228502"/>
    </source>
</evidence>
<comment type="caution">
    <text evidence="1">The sequence shown here is derived from an EMBL/GenBank/DDBJ whole genome shotgun (WGS) entry which is preliminary data.</text>
</comment>
<dbReference type="EMBL" id="PEJG01000181">
    <property type="protein sequence ID" value="PIH08876.1"/>
    <property type="molecule type" value="Genomic_DNA"/>
</dbReference>
<protein>
    <submittedName>
        <fullName evidence="1">Uncharacterized protein</fullName>
    </submittedName>
</protein>
<proteinExistence type="predicted"/>
<reference evidence="1 2" key="1">
    <citation type="submission" date="2017-10" db="EMBL/GenBank/DDBJ databases">
        <title>genome sequences of Staph epi in chlorhexidine trial.</title>
        <authorList>
            <person name="Greninger A.L."/>
            <person name="Addetia A."/>
            <person name="Qin X."/>
            <person name="Zerr D."/>
        </authorList>
    </citation>
    <scope>NUCLEOTIDE SEQUENCE [LARGE SCALE GENOMIC DNA]</scope>
    <source>
        <strain evidence="1 2">SCH-17</strain>
    </source>
</reference>
<evidence type="ECO:0000313" key="1">
    <source>
        <dbReference type="EMBL" id="PIH08876.1"/>
    </source>
</evidence>
<organism evidence="1 2">
    <name type="scientific">Staphylococcus epidermidis</name>
    <dbReference type="NCBI Taxonomy" id="1282"/>
    <lineage>
        <taxon>Bacteria</taxon>
        <taxon>Bacillati</taxon>
        <taxon>Bacillota</taxon>
        <taxon>Bacilli</taxon>
        <taxon>Bacillales</taxon>
        <taxon>Staphylococcaceae</taxon>
        <taxon>Staphylococcus</taxon>
    </lineage>
</organism>
<dbReference type="AlphaFoldDB" id="A0AAE5QUF2"/>